<dbReference type="InterPro" id="IPR055259">
    <property type="entry name" value="YkvP/CgeB_Glyco_trans-like"/>
</dbReference>
<dbReference type="RefSeq" id="WP_139077703.1">
    <property type="nucleotide sequence ID" value="NZ_VDFU01000017.1"/>
</dbReference>
<dbReference type="OrthoDB" id="9774625at2"/>
<dbReference type="SUPFAM" id="SSF53756">
    <property type="entry name" value="UDP-Glycosyltransferase/glycogen phosphorylase"/>
    <property type="match status" value="1"/>
</dbReference>
<name>A0A5C4MSE3_9RHOB</name>
<reference evidence="2 3" key="1">
    <citation type="submission" date="2019-06" db="EMBL/GenBank/DDBJ databases">
        <title>YIM 131921 draft genome.</title>
        <authorList>
            <person name="Jiang L."/>
        </authorList>
    </citation>
    <scope>NUCLEOTIDE SEQUENCE [LARGE SCALE GENOMIC DNA]</scope>
    <source>
        <strain evidence="2 3">YIM 131921</strain>
    </source>
</reference>
<protein>
    <submittedName>
        <fullName evidence="2">Glycosyltransferase</fullName>
    </submittedName>
</protein>
<gene>
    <name evidence="2" type="ORF">FHG66_14110</name>
</gene>
<evidence type="ECO:0000259" key="1">
    <source>
        <dbReference type="Pfam" id="PF13524"/>
    </source>
</evidence>
<dbReference type="GO" id="GO:0016740">
    <property type="term" value="F:transferase activity"/>
    <property type="evidence" value="ECO:0007669"/>
    <property type="project" value="UniProtKB-KW"/>
</dbReference>
<dbReference type="Gene3D" id="3.40.50.2000">
    <property type="entry name" value="Glycogen Phosphorylase B"/>
    <property type="match status" value="1"/>
</dbReference>
<dbReference type="AlphaFoldDB" id="A0A5C4MSE3"/>
<dbReference type="EMBL" id="VDFU01000017">
    <property type="protein sequence ID" value="TNC48483.1"/>
    <property type="molecule type" value="Genomic_DNA"/>
</dbReference>
<organism evidence="2 3">
    <name type="scientific">Rubellimicrobium rubrum</name>
    <dbReference type="NCBI Taxonomy" id="2585369"/>
    <lineage>
        <taxon>Bacteria</taxon>
        <taxon>Pseudomonadati</taxon>
        <taxon>Pseudomonadota</taxon>
        <taxon>Alphaproteobacteria</taxon>
        <taxon>Rhodobacterales</taxon>
        <taxon>Roseobacteraceae</taxon>
        <taxon>Rubellimicrobium</taxon>
    </lineage>
</organism>
<accession>A0A5C4MSE3</accession>
<evidence type="ECO:0000313" key="2">
    <source>
        <dbReference type="EMBL" id="TNC48483.1"/>
    </source>
</evidence>
<evidence type="ECO:0000313" key="3">
    <source>
        <dbReference type="Proteomes" id="UP000305887"/>
    </source>
</evidence>
<keyword evidence="3" id="KW-1185">Reference proteome</keyword>
<keyword evidence="2" id="KW-0808">Transferase</keyword>
<comment type="caution">
    <text evidence="2">The sequence shown here is derived from an EMBL/GenBank/DDBJ whole genome shotgun (WGS) entry which is preliminary data.</text>
</comment>
<dbReference type="Pfam" id="PF13524">
    <property type="entry name" value="Glyco_trans_1_2"/>
    <property type="match status" value="1"/>
</dbReference>
<dbReference type="Proteomes" id="UP000305887">
    <property type="component" value="Unassembled WGS sequence"/>
</dbReference>
<proteinExistence type="predicted"/>
<sequence>MRLVVFGLAVSSSWGNGHATLWRGLIGALTRLGHEVVFFERDVPYYAETRDLTSLPDGAELVLYPDWASVRSRARLEVQQADAVMVTSFCPDGPQASELAWDAARGLTVFYDMDTPVTLRRLEIGETVDFLPAQGLAGFDLVLSYTGGVALDLLRTRLGARRTAPLYGHVDPTTHRPGISDPAFRGDLSYLGTYAADRQAALTMLFIEPARQTSDRRFVLAGTGYPTDFPWTDNIFFVKHLPPPDHPAFFASSRLTLNVTREAMASMGWCPSGRLFEAAACGIPVLSDSWEGLDEFFTPGVEILTATTTADALAALEMPDAELARIARAARERVLAEHSSDARAAELVQLLGASHGAARHQSEGRVACGE</sequence>
<feature type="domain" description="Spore protein YkvP/CgeB glycosyl transferase-like" evidence="1">
    <location>
        <begin position="205"/>
        <end position="348"/>
    </location>
</feature>